<feature type="domain" description="SHSP" evidence="1">
    <location>
        <begin position="11"/>
        <end position="60"/>
    </location>
</feature>
<accession>A0AAD5MDJ4</accession>
<keyword evidence="3" id="KW-1185">Reference proteome</keyword>
<gene>
    <name evidence="2" type="ORF">KIN20_014381</name>
</gene>
<dbReference type="Gene3D" id="2.60.40.790">
    <property type="match status" value="1"/>
</dbReference>
<dbReference type="InterPro" id="IPR002068">
    <property type="entry name" value="A-crystallin/Hsp20_dom"/>
</dbReference>
<sequence length="71" mass="8052">MECYDGPPVWQEREIFVRKFVLPENVDLEALRTQLNDKGHLSVEAPKVGESGSKRRNIPIMAAPSANHNHK</sequence>
<dbReference type="Proteomes" id="UP001196413">
    <property type="component" value="Unassembled WGS sequence"/>
</dbReference>
<organism evidence="2 3">
    <name type="scientific">Parelaphostrongylus tenuis</name>
    <name type="common">Meningeal worm</name>
    <dbReference type="NCBI Taxonomy" id="148309"/>
    <lineage>
        <taxon>Eukaryota</taxon>
        <taxon>Metazoa</taxon>
        <taxon>Ecdysozoa</taxon>
        <taxon>Nematoda</taxon>
        <taxon>Chromadorea</taxon>
        <taxon>Rhabditida</taxon>
        <taxon>Rhabditina</taxon>
        <taxon>Rhabditomorpha</taxon>
        <taxon>Strongyloidea</taxon>
        <taxon>Metastrongylidae</taxon>
        <taxon>Parelaphostrongylus</taxon>
    </lineage>
</organism>
<evidence type="ECO:0000259" key="1">
    <source>
        <dbReference type="Pfam" id="PF00011"/>
    </source>
</evidence>
<dbReference type="Pfam" id="PF00011">
    <property type="entry name" value="HSP20"/>
    <property type="match status" value="1"/>
</dbReference>
<reference evidence="2" key="1">
    <citation type="submission" date="2021-06" db="EMBL/GenBank/DDBJ databases">
        <title>Parelaphostrongylus tenuis whole genome reference sequence.</title>
        <authorList>
            <person name="Garwood T.J."/>
            <person name="Larsen P.A."/>
            <person name="Fountain-Jones N.M."/>
            <person name="Garbe J.R."/>
            <person name="Macchietto M.G."/>
            <person name="Kania S.A."/>
            <person name="Gerhold R.W."/>
            <person name="Richards J.E."/>
            <person name="Wolf T.M."/>
        </authorList>
    </citation>
    <scope>NUCLEOTIDE SEQUENCE</scope>
    <source>
        <strain evidence="2">MNPRO001-30</strain>
        <tissue evidence="2">Meninges</tissue>
    </source>
</reference>
<dbReference type="CDD" id="cd06526">
    <property type="entry name" value="metazoan_ACD"/>
    <property type="match status" value="1"/>
</dbReference>
<evidence type="ECO:0000313" key="3">
    <source>
        <dbReference type="Proteomes" id="UP001196413"/>
    </source>
</evidence>
<name>A0AAD5MDJ4_PARTN</name>
<evidence type="ECO:0000313" key="2">
    <source>
        <dbReference type="EMBL" id="KAJ1356642.1"/>
    </source>
</evidence>
<proteinExistence type="predicted"/>
<dbReference type="SUPFAM" id="SSF49764">
    <property type="entry name" value="HSP20-like chaperones"/>
    <property type="match status" value="1"/>
</dbReference>
<dbReference type="InterPro" id="IPR008978">
    <property type="entry name" value="HSP20-like_chaperone"/>
</dbReference>
<comment type="caution">
    <text evidence="2">The sequence shown here is derived from an EMBL/GenBank/DDBJ whole genome shotgun (WGS) entry which is preliminary data.</text>
</comment>
<protein>
    <recommendedName>
        <fullName evidence="1">SHSP domain-containing protein</fullName>
    </recommendedName>
</protein>
<dbReference type="EMBL" id="JAHQIW010002856">
    <property type="protein sequence ID" value="KAJ1356642.1"/>
    <property type="molecule type" value="Genomic_DNA"/>
</dbReference>
<dbReference type="AlphaFoldDB" id="A0AAD5MDJ4"/>